<reference evidence="1 2" key="1">
    <citation type="journal article" date="2014" name="Nat. Commun.">
        <title>Klebsormidium flaccidum genome reveals primary factors for plant terrestrial adaptation.</title>
        <authorList>
            <person name="Hori K."/>
            <person name="Maruyama F."/>
            <person name="Fujisawa T."/>
            <person name="Togashi T."/>
            <person name="Yamamoto N."/>
            <person name="Seo M."/>
            <person name="Sato S."/>
            <person name="Yamada T."/>
            <person name="Mori H."/>
            <person name="Tajima N."/>
            <person name="Moriyama T."/>
            <person name="Ikeuchi M."/>
            <person name="Watanabe M."/>
            <person name="Wada H."/>
            <person name="Kobayashi K."/>
            <person name="Saito M."/>
            <person name="Masuda T."/>
            <person name="Sasaki-Sekimoto Y."/>
            <person name="Mashiguchi K."/>
            <person name="Awai K."/>
            <person name="Shimojima M."/>
            <person name="Masuda S."/>
            <person name="Iwai M."/>
            <person name="Nobusawa T."/>
            <person name="Narise T."/>
            <person name="Kondo S."/>
            <person name="Saito H."/>
            <person name="Sato R."/>
            <person name="Murakawa M."/>
            <person name="Ihara Y."/>
            <person name="Oshima-Yamada Y."/>
            <person name="Ohtaka K."/>
            <person name="Satoh M."/>
            <person name="Sonobe K."/>
            <person name="Ishii M."/>
            <person name="Ohtani R."/>
            <person name="Kanamori-Sato M."/>
            <person name="Honoki R."/>
            <person name="Miyazaki D."/>
            <person name="Mochizuki H."/>
            <person name="Umetsu J."/>
            <person name="Higashi K."/>
            <person name="Shibata D."/>
            <person name="Kamiya Y."/>
            <person name="Sato N."/>
            <person name="Nakamura Y."/>
            <person name="Tabata S."/>
            <person name="Ida S."/>
            <person name="Kurokawa K."/>
            <person name="Ohta H."/>
        </authorList>
    </citation>
    <scope>NUCLEOTIDE SEQUENCE [LARGE SCALE GENOMIC DNA]</scope>
    <source>
        <strain evidence="1 2">NIES-2285</strain>
    </source>
</reference>
<dbReference type="OrthoDB" id="19610at2759"/>
<dbReference type="Proteomes" id="UP000054558">
    <property type="component" value="Unassembled WGS sequence"/>
</dbReference>
<evidence type="ECO:0000313" key="2">
    <source>
        <dbReference type="Proteomes" id="UP000054558"/>
    </source>
</evidence>
<dbReference type="PANTHER" id="PTHR48146">
    <property type="entry name" value="K-STIMULATED PYROPHOSPHATE-ENERGIZED SODIUM PUMP PROTEIN"/>
    <property type="match status" value="1"/>
</dbReference>
<protein>
    <submittedName>
        <fullName evidence="1">Uncharacterized protein</fullName>
    </submittedName>
</protein>
<dbReference type="EMBL" id="DF236980">
    <property type="protein sequence ID" value="GAQ79483.1"/>
    <property type="molecule type" value="Genomic_DNA"/>
</dbReference>
<gene>
    <name evidence="1" type="ORF">KFL_000310330</name>
</gene>
<sequence length="369" mass="43035">MGAVPLNDDDHPTLPQSPFRARLASEVRKKLEEAVRKTGSERVRQLQDLFTDIALEVNTKAEANLYKVNTATIEAKARRRKRSLCYYEVLAEHYFQSPDDAKEIVPLISALWSQYFTFQIFALLLYRWLFETPPVQSDDMLRFNKAFLNGASHVFWIDIQSNAVRFQPLYRYILYDVVLNDARVKEFPAQVDSDLFKLASRFLFFYEHADQLAVLLQTLPDSVRRASWSLPLDIFATEVTNHLQKIKVEPVLLTYLESLRALKGLPLRTTSQIRLQSALYSMTSPGGPLYPPRSVRHASTKTLDTLFPVGKEFRQIISLAFRLLHPYYWPSSFWNFLVTKVQAIWRSSQDIANRLWETFPLRQWQRHVD</sequence>
<dbReference type="OMA" id="WNFIKSC"/>
<dbReference type="PANTHER" id="PTHR48146:SF2">
    <property type="entry name" value="K-STIMULATED PYROPHOSPHATE-ENERGIZED SODIUM PUMP PROTEIN"/>
    <property type="match status" value="1"/>
</dbReference>
<accession>A0A1Y1HN85</accession>
<proteinExistence type="predicted"/>
<organism evidence="1 2">
    <name type="scientific">Klebsormidium nitens</name>
    <name type="common">Green alga</name>
    <name type="synonym">Ulothrix nitens</name>
    <dbReference type="NCBI Taxonomy" id="105231"/>
    <lineage>
        <taxon>Eukaryota</taxon>
        <taxon>Viridiplantae</taxon>
        <taxon>Streptophyta</taxon>
        <taxon>Klebsormidiophyceae</taxon>
        <taxon>Klebsormidiales</taxon>
        <taxon>Klebsormidiaceae</taxon>
        <taxon>Klebsormidium</taxon>
    </lineage>
</organism>
<dbReference type="AlphaFoldDB" id="A0A1Y1HN85"/>
<name>A0A1Y1HN85_KLENI</name>
<evidence type="ECO:0000313" key="1">
    <source>
        <dbReference type="EMBL" id="GAQ79483.1"/>
    </source>
</evidence>
<keyword evidence="2" id="KW-1185">Reference proteome</keyword>